<reference evidence="3 5" key="2">
    <citation type="submission" date="2016-08" db="EMBL/GenBank/DDBJ databases">
        <authorList>
            <person name="Varghese N."/>
            <person name="Submissions Spin"/>
        </authorList>
    </citation>
    <scope>NUCLEOTIDE SEQUENCE [LARGE SCALE GENOMIC DNA]</scope>
    <source>
        <strain evidence="3 5">HL-109</strain>
    </source>
</reference>
<keyword evidence="5" id="KW-1185">Reference proteome</keyword>
<keyword evidence="1" id="KW-0732">Signal</keyword>
<dbReference type="STRING" id="1653334.GA0071312_0665"/>
<dbReference type="AlphaFoldDB" id="A0A0P7X3Z0"/>
<dbReference type="RefSeq" id="WP_074443592.1">
    <property type="nucleotide sequence ID" value="NZ_FMBM01000001.1"/>
</dbReference>
<sequence>MNRRRFLAGSGAAFAIATMPAFAAPAAETMIVHYDPGCGCCSAWVGHMREAGFAVETRATSQINRIKARLGVPPGLASCHTAEIAGYVVEGHVPAEAVTRLLRERPDATGISVPGMPIGSPGMEVPGMEDDAYAVVLFEGSRSESFARYRGVARTDP</sequence>
<evidence type="ECO:0000313" key="2">
    <source>
        <dbReference type="EMBL" id="KPQ09332.1"/>
    </source>
</evidence>
<dbReference type="Pfam" id="PF04214">
    <property type="entry name" value="DUF411"/>
    <property type="match status" value="1"/>
</dbReference>
<comment type="caution">
    <text evidence="2">The sequence shown here is derived from an EMBL/GenBank/DDBJ whole genome shotgun (WGS) entry which is preliminary data.</text>
</comment>
<evidence type="ECO:0000256" key="1">
    <source>
        <dbReference type="SAM" id="SignalP"/>
    </source>
</evidence>
<feature type="chain" id="PRO_5006145053" evidence="1">
    <location>
        <begin position="24"/>
        <end position="157"/>
    </location>
</feature>
<dbReference type="InterPro" id="IPR006311">
    <property type="entry name" value="TAT_signal"/>
</dbReference>
<protein>
    <submittedName>
        <fullName evidence="2">Putative metal-binding protein</fullName>
    </submittedName>
    <submittedName>
        <fullName evidence="3">Uncharacterized conserved protein</fullName>
    </submittedName>
</protein>
<evidence type="ECO:0000313" key="3">
    <source>
        <dbReference type="EMBL" id="SCC79078.1"/>
    </source>
</evidence>
<proteinExistence type="predicted"/>
<dbReference type="EMBL" id="LJSX01000029">
    <property type="protein sequence ID" value="KPQ09332.1"/>
    <property type="molecule type" value="Genomic_DNA"/>
</dbReference>
<dbReference type="EMBL" id="FMBM01000001">
    <property type="protein sequence ID" value="SCC79078.1"/>
    <property type="molecule type" value="Genomic_DNA"/>
</dbReference>
<name>A0A0P7X3Z0_9HYPH</name>
<gene>
    <name evidence="3" type="ORF">GA0071312_0665</name>
    <name evidence="2" type="ORF">HLUCCO17_15155</name>
</gene>
<dbReference type="OrthoDB" id="14727at2"/>
<feature type="signal peptide" evidence="1">
    <location>
        <begin position="1"/>
        <end position="23"/>
    </location>
</feature>
<evidence type="ECO:0000313" key="5">
    <source>
        <dbReference type="Proteomes" id="UP000182800"/>
    </source>
</evidence>
<dbReference type="PROSITE" id="PS51318">
    <property type="entry name" value="TAT"/>
    <property type="match status" value="1"/>
</dbReference>
<accession>A0A0P7X3Z0</accession>
<dbReference type="Proteomes" id="UP000050497">
    <property type="component" value="Unassembled WGS sequence"/>
</dbReference>
<reference evidence="2 4" key="1">
    <citation type="submission" date="2015-09" db="EMBL/GenBank/DDBJ databases">
        <title>Identification and resolution of microdiversity through metagenomic sequencing of parallel consortia.</title>
        <authorList>
            <person name="Nelson W.C."/>
            <person name="Romine M.F."/>
            <person name="Lindemann S.R."/>
        </authorList>
    </citation>
    <scope>NUCLEOTIDE SEQUENCE [LARGE SCALE GENOMIC DNA]</scope>
    <source>
        <strain evidence="2">HL-109</strain>
    </source>
</reference>
<evidence type="ECO:0000313" key="4">
    <source>
        <dbReference type="Proteomes" id="UP000050497"/>
    </source>
</evidence>
<dbReference type="InterPro" id="IPR007332">
    <property type="entry name" value="DUF411"/>
</dbReference>
<organism evidence="2 4">
    <name type="scientific">Saliniramus fredricksonii</name>
    <dbReference type="NCBI Taxonomy" id="1653334"/>
    <lineage>
        <taxon>Bacteria</taxon>
        <taxon>Pseudomonadati</taxon>
        <taxon>Pseudomonadota</taxon>
        <taxon>Alphaproteobacteria</taxon>
        <taxon>Hyphomicrobiales</taxon>
        <taxon>Salinarimonadaceae</taxon>
        <taxon>Saliniramus</taxon>
    </lineage>
</organism>
<dbReference type="Proteomes" id="UP000182800">
    <property type="component" value="Unassembled WGS sequence"/>
</dbReference>
<dbReference type="PATRIC" id="fig|1653334.4.peg.1189"/>